<feature type="region of interest" description="Disordered" evidence="1">
    <location>
        <begin position="399"/>
        <end position="426"/>
    </location>
</feature>
<dbReference type="Proteomes" id="UP000326924">
    <property type="component" value="Unassembled WGS sequence"/>
</dbReference>
<feature type="compositionally biased region" description="Pro residues" evidence="1">
    <location>
        <begin position="472"/>
        <end position="488"/>
    </location>
</feature>
<gene>
    <name evidence="2" type="ORF">FN846DRAFT_926457</name>
</gene>
<feature type="region of interest" description="Disordered" evidence="1">
    <location>
        <begin position="63"/>
        <end position="91"/>
    </location>
</feature>
<feature type="region of interest" description="Disordered" evidence="1">
    <location>
        <begin position="443"/>
        <end position="527"/>
    </location>
</feature>
<feature type="compositionally biased region" description="Polar residues" evidence="1">
    <location>
        <begin position="408"/>
        <end position="419"/>
    </location>
</feature>
<feature type="compositionally biased region" description="Low complexity" evidence="1">
    <location>
        <begin position="443"/>
        <end position="458"/>
    </location>
</feature>
<name>A0A5J5FA95_9PEZI</name>
<proteinExistence type="predicted"/>
<feature type="region of interest" description="Disordered" evidence="1">
    <location>
        <begin position="540"/>
        <end position="650"/>
    </location>
</feature>
<sequence length="650" mass="70993">MRLAGISTSPVYFRRRRTVHLPAFSKPAAAVNCCASTRSSAEKTQVVEPIRVTTTVQVHRQLHIASRTPSNRRRQGIPPPPSPTTRSERLSKAERFLGTTTTITSEGHTEPCRNNQPTVAVPRPIFMILRAYKRRRQRRGLRLPRGLDTENDAGVWREGDWDKHVRNGRLTRDSRQLQAERAEDFSEPPSAARRDAEPPWDAREIVGQGFQRGALVAANGAVNVRRGYEIGVAEERRLSVHAAEIALGVAPSVHSSHAPNVGKIERMTGNQLSNDLYSDRPSGHSREGRESLAATQLRIDTSMFASYKLGAEITSPATTVASWGFEISPNGTYTALAPAPAPAPAPSPSQLAASYPNVAALARVNVTVSSEPVSKRQSNRPAFFGREPCIAEHIASQFNSSRHKRVNEGSTARRSSSIKSLAPPLSAARGGFTGLRRYESKASSASQISQVSQESSISTFRHGTLEEKEEPPPPPPLPKSFILAPPPTKPKRSWTGRSVLLLDDAPPSARKKTLHPPAEHKPSSRRTSAAENFFGLIEHGGGASIQRNGSTSKASVSSMPSSISSLSTLQAGGLSPTPARRPPRTSRTTTATTTDDSDAMSSMTEEELQVEIQRIRQRARRASEERNARRRKAEDEDEYQQPARSSFGFL</sequence>
<protein>
    <submittedName>
        <fullName evidence="2">Uncharacterized protein</fullName>
    </submittedName>
</protein>
<keyword evidence="3" id="KW-1185">Reference proteome</keyword>
<feature type="compositionally biased region" description="Basic and acidic residues" evidence="1">
    <location>
        <begin position="172"/>
        <end position="184"/>
    </location>
</feature>
<evidence type="ECO:0000313" key="3">
    <source>
        <dbReference type="Proteomes" id="UP000326924"/>
    </source>
</evidence>
<dbReference type="OrthoDB" id="5401189at2759"/>
<organism evidence="2 3">
    <name type="scientific">Sphaerosporella brunnea</name>
    <dbReference type="NCBI Taxonomy" id="1250544"/>
    <lineage>
        <taxon>Eukaryota</taxon>
        <taxon>Fungi</taxon>
        <taxon>Dikarya</taxon>
        <taxon>Ascomycota</taxon>
        <taxon>Pezizomycotina</taxon>
        <taxon>Pezizomycetes</taxon>
        <taxon>Pezizales</taxon>
        <taxon>Pyronemataceae</taxon>
        <taxon>Sphaerosporella</taxon>
    </lineage>
</organism>
<evidence type="ECO:0000256" key="1">
    <source>
        <dbReference type="SAM" id="MobiDB-lite"/>
    </source>
</evidence>
<reference evidence="2 3" key="1">
    <citation type="submission" date="2019-09" db="EMBL/GenBank/DDBJ databases">
        <title>Draft genome of the ectomycorrhizal ascomycete Sphaerosporella brunnea.</title>
        <authorList>
            <consortium name="DOE Joint Genome Institute"/>
            <person name="Benucci G.M."/>
            <person name="Marozzi G."/>
            <person name="Antonielli L."/>
            <person name="Sanchez S."/>
            <person name="Marco P."/>
            <person name="Wang X."/>
            <person name="Falini L.B."/>
            <person name="Barry K."/>
            <person name="Haridas S."/>
            <person name="Lipzen A."/>
            <person name="Labutti K."/>
            <person name="Grigoriev I.V."/>
            <person name="Murat C."/>
            <person name="Martin F."/>
            <person name="Albertini E."/>
            <person name="Donnini D."/>
            <person name="Bonito G."/>
        </authorList>
    </citation>
    <scope>NUCLEOTIDE SEQUENCE [LARGE SCALE GENOMIC DNA]</scope>
    <source>
        <strain evidence="2 3">Sb_GMNB300</strain>
    </source>
</reference>
<dbReference type="AlphaFoldDB" id="A0A5J5FA95"/>
<feature type="compositionally biased region" description="Low complexity" evidence="1">
    <location>
        <begin position="550"/>
        <end position="567"/>
    </location>
</feature>
<feature type="region of interest" description="Disordered" evidence="1">
    <location>
        <begin position="172"/>
        <end position="197"/>
    </location>
</feature>
<evidence type="ECO:0000313" key="2">
    <source>
        <dbReference type="EMBL" id="KAA8914492.1"/>
    </source>
</evidence>
<accession>A0A5J5FA95</accession>
<feature type="compositionally biased region" description="Low complexity" evidence="1">
    <location>
        <begin position="585"/>
        <end position="603"/>
    </location>
</feature>
<comment type="caution">
    <text evidence="2">The sequence shown here is derived from an EMBL/GenBank/DDBJ whole genome shotgun (WGS) entry which is preliminary data.</text>
</comment>
<dbReference type="EMBL" id="VXIS01000005">
    <property type="protein sequence ID" value="KAA8914492.1"/>
    <property type="molecule type" value="Genomic_DNA"/>
</dbReference>
<dbReference type="InParanoid" id="A0A5J5FA95"/>